<feature type="domain" description="Protein kinase" evidence="9">
    <location>
        <begin position="22"/>
        <end position="284"/>
    </location>
</feature>
<protein>
    <recommendedName>
        <fullName evidence="1">non-specific serine/threonine protein kinase</fullName>
        <ecNumber evidence="1">2.7.11.1</ecNumber>
    </recommendedName>
</protein>
<keyword evidence="3" id="KW-0808">Transferase</keyword>
<keyword evidence="5 10" id="KW-0418">Kinase</keyword>
<dbReference type="InterPro" id="IPR008271">
    <property type="entry name" value="Ser/Thr_kinase_AS"/>
</dbReference>
<evidence type="ECO:0000313" key="11">
    <source>
        <dbReference type="Proteomes" id="UP000434582"/>
    </source>
</evidence>
<dbReference type="InterPro" id="IPR017441">
    <property type="entry name" value="Protein_kinase_ATP_BS"/>
</dbReference>
<dbReference type="PANTHER" id="PTHR43289">
    <property type="entry name" value="MITOGEN-ACTIVATED PROTEIN KINASE KINASE KINASE 20-RELATED"/>
    <property type="match status" value="1"/>
</dbReference>
<feature type="region of interest" description="Disordered" evidence="8">
    <location>
        <begin position="410"/>
        <end position="472"/>
    </location>
</feature>
<dbReference type="Gene3D" id="3.30.200.20">
    <property type="entry name" value="Phosphorylase Kinase, domain 1"/>
    <property type="match status" value="1"/>
</dbReference>
<dbReference type="InterPro" id="IPR011009">
    <property type="entry name" value="Kinase-like_dom_sf"/>
</dbReference>
<accession>A0A7X2D4F4</accession>
<dbReference type="Pfam" id="PF00069">
    <property type="entry name" value="Pkinase"/>
    <property type="match status" value="1"/>
</dbReference>
<dbReference type="Pfam" id="PF26309">
    <property type="entry name" value="DUF8082"/>
    <property type="match status" value="2"/>
</dbReference>
<dbReference type="PROSITE" id="PS00107">
    <property type="entry name" value="PROTEIN_KINASE_ATP"/>
    <property type="match status" value="1"/>
</dbReference>
<evidence type="ECO:0000256" key="2">
    <source>
        <dbReference type="ARBA" id="ARBA00022527"/>
    </source>
</evidence>
<dbReference type="InterPro" id="IPR058395">
    <property type="entry name" value="DUF8082"/>
</dbReference>
<evidence type="ECO:0000313" key="10">
    <source>
        <dbReference type="EMBL" id="MQX36145.1"/>
    </source>
</evidence>
<feature type="compositionally biased region" description="Low complexity" evidence="8">
    <location>
        <begin position="410"/>
        <end position="425"/>
    </location>
</feature>
<dbReference type="Gene3D" id="1.10.510.10">
    <property type="entry name" value="Transferase(Phosphotransferase) domain 1"/>
    <property type="match status" value="1"/>
</dbReference>
<dbReference type="PANTHER" id="PTHR43289:SF6">
    <property type="entry name" value="SERINE_THREONINE-PROTEIN KINASE NEKL-3"/>
    <property type="match status" value="1"/>
</dbReference>
<keyword evidence="2" id="KW-0723">Serine/threonine-protein kinase</keyword>
<keyword evidence="11" id="KW-1185">Reference proteome</keyword>
<dbReference type="EMBL" id="WIVE01000013">
    <property type="protein sequence ID" value="MQX36145.1"/>
    <property type="molecule type" value="Genomic_DNA"/>
</dbReference>
<evidence type="ECO:0000256" key="4">
    <source>
        <dbReference type="ARBA" id="ARBA00022741"/>
    </source>
</evidence>
<dbReference type="SUPFAM" id="SSF56112">
    <property type="entry name" value="Protein kinase-like (PK-like)"/>
    <property type="match status" value="1"/>
</dbReference>
<evidence type="ECO:0000256" key="8">
    <source>
        <dbReference type="SAM" id="MobiDB-lite"/>
    </source>
</evidence>
<dbReference type="Proteomes" id="UP000434582">
    <property type="component" value="Unassembled WGS sequence"/>
</dbReference>
<dbReference type="PROSITE" id="PS00108">
    <property type="entry name" value="PROTEIN_KINASE_ST"/>
    <property type="match status" value="1"/>
</dbReference>
<dbReference type="CDD" id="cd14014">
    <property type="entry name" value="STKc_PknB_like"/>
    <property type="match status" value="1"/>
</dbReference>
<dbReference type="AlphaFoldDB" id="A0A7X2D4F4"/>
<dbReference type="FunFam" id="1.10.510.10:FF:000021">
    <property type="entry name" value="Serine/threonine protein kinase"/>
    <property type="match status" value="1"/>
</dbReference>
<dbReference type="GO" id="GO:0005524">
    <property type="term" value="F:ATP binding"/>
    <property type="evidence" value="ECO:0007669"/>
    <property type="project" value="UniProtKB-UniRule"/>
</dbReference>
<name>A0A7X2D4F4_9PROT</name>
<evidence type="ECO:0000256" key="1">
    <source>
        <dbReference type="ARBA" id="ARBA00012513"/>
    </source>
</evidence>
<evidence type="ECO:0000256" key="5">
    <source>
        <dbReference type="ARBA" id="ARBA00022777"/>
    </source>
</evidence>
<evidence type="ECO:0000256" key="6">
    <source>
        <dbReference type="ARBA" id="ARBA00022840"/>
    </source>
</evidence>
<reference evidence="10 11" key="1">
    <citation type="submission" date="2019-10" db="EMBL/GenBank/DDBJ databases">
        <title>Draft whole-genome sequence of the purple nonsulfur photosynthetic bacterium Roseospira navarrensis DSM 15114.</title>
        <authorList>
            <person name="Kyndt J.A."/>
            <person name="Meyer T.E."/>
        </authorList>
    </citation>
    <scope>NUCLEOTIDE SEQUENCE [LARGE SCALE GENOMIC DNA]</scope>
    <source>
        <strain evidence="10 11">DSM 15114</strain>
    </source>
</reference>
<dbReference type="GO" id="GO:0004674">
    <property type="term" value="F:protein serine/threonine kinase activity"/>
    <property type="evidence" value="ECO:0007669"/>
    <property type="project" value="UniProtKB-KW"/>
</dbReference>
<dbReference type="EC" id="2.7.11.1" evidence="1"/>
<organism evidence="10 11">
    <name type="scientific">Roseospira navarrensis</name>
    <dbReference type="NCBI Taxonomy" id="140058"/>
    <lineage>
        <taxon>Bacteria</taxon>
        <taxon>Pseudomonadati</taxon>
        <taxon>Pseudomonadota</taxon>
        <taxon>Alphaproteobacteria</taxon>
        <taxon>Rhodospirillales</taxon>
        <taxon>Rhodospirillaceae</taxon>
        <taxon>Roseospira</taxon>
    </lineage>
</organism>
<gene>
    <name evidence="10" type="ORF">GHC57_06400</name>
</gene>
<proteinExistence type="predicted"/>
<evidence type="ECO:0000256" key="3">
    <source>
        <dbReference type="ARBA" id="ARBA00022679"/>
    </source>
</evidence>
<comment type="caution">
    <text evidence="10">The sequence shown here is derived from an EMBL/GenBank/DDBJ whole genome shotgun (WGS) entry which is preliminary data.</text>
</comment>
<feature type="binding site" evidence="7">
    <location>
        <position position="51"/>
    </location>
    <ligand>
        <name>ATP</name>
        <dbReference type="ChEBI" id="CHEBI:30616"/>
    </ligand>
</feature>
<evidence type="ECO:0000259" key="9">
    <source>
        <dbReference type="PROSITE" id="PS50011"/>
    </source>
</evidence>
<dbReference type="PROSITE" id="PS50011">
    <property type="entry name" value="PROTEIN_KINASE_DOM"/>
    <property type="match status" value="1"/>
</dbReference>
<keyword evidence="6 7" id="KW-0067">ATP-binding</keyword>
<sequence>MSTDTRNGAEPAGFCPTRIGRYRVDGELGRGAMGVVYKGFDEAIDRPVALKTVRDELLDSEDGGDWKQRFQQEARAAARCSHPNIVTVYEFGEDHGLTFIAMEYVRGRELQSFMAHGVDFGLRVGLRMVMQVLAGLEAAHVAGIVHRDIKPSNVILLETGTVKVADFGIARMDSVSLSRHGTMVGTPGYMAPEQFTGGAVDGRTDLFAVGVLLYELLTGTKPFASKTVAEVMYKVLNEAPPPPRGRSEPLPPALADVMMTALARDPADRFPDATAFRAALRAVLAALPAEAAGGDGDTMVQGGGVGPDDLDGTRVMSPSLAAATSREVDGGVGAGGGDRGELDEAALQQAREHLATYLGPVASVIVRDAAQRASGIRDLYEVLAERIDDDKARAAFLRKVTRRALGVSTSTGTITGTSVGSGTHHGPAKGTQAGGGTRREPAMGSGVGSGPRSGPRSGHGSGHGSGTRAAPLTDQDRAEAREALAEHMGPIAAVLVKKAAATAASREDLFRALADHIEDAGARAGFLARARG</sequence>
<dbReference type="SMART" id="SM00220">
    <property type="entry name" value="S_TKc"/>
    <property type="match status" value="1"/>
</dbReference>
<feature type="compositionally biased region" description="Gly residues" evidence="8">
    <location>
        <begin position="445"/>
        <end position="465"/>
    </location>
</feature>
<dbReference type="RefSeq" id="WP_153342340.1">
    <property type="nucleotide sequence ID" value="NZ_WIVE01000013.1"/>
</dbReference>
<evidence type="ECO:0000256" key="7">
    <source>
        <dbReference type="PROSITE-ProRule" id="PRU10141"/>
    </source>
</evidence>
<dbReference type="OrthoDB" id="9801841at2"/>
<dbReference type="InterPro" id="IPR000719">
    <property type="entry name" value="Prot_kinase_dom"/>
</dbReference>
<keyword evidence="4 7" id="KW-0547">Nucleotide-binding</keyword>